<dbReference type="Proteomes" id="UP000799441">
    <property type="component" value="Unassembled WGS sequence"/>
</dbReference>
<protein>
    <submittedName>
        <fullName evidence="1">Uncharacterized protein</fullName>
    </submittedName>
</protein>
<proteinExistence type="predicted"/>
<evidence type="ECO:0000313" key="2">
    <source>
        <dbReference type="Proteomes" id="UP000799441"/>
    </source>
</evidence>
<dbReference type="EMBL" id="MU003767">
    <property type="protein sequence ID" value="KAF2725700.1"/>
    <property type="molecule type" value="Genomic_DNA"/>
</dbReference>
<keyword evidence="2" id="KW-1185">Reference proteome</keyword>
<dbReference type="AlphaFoldDB" id="A0A9P4UV15"/>
<organism evidence="1 2">
    <name type="scientific">Polychaeton citri CBS 116435</name>
    <dbReference type="NCBI Taxonomy" id="1314669"/>
    <lineage>
        <taxon>Eukaryota</taxon>
        <taxon>Fungi</taxon>
        <taxon>Dikarya</taxon>
        <taxon>Ascomycota</taxon>
        <taxon>Pezizomycotina</taxon>
        <taxon>Dothideomycetes</taxon>
        <taxon>Dothideomycetidae</taxon>
        <taxon>Capnodiales</taxon>
        <taxon>Capnodiaceae</taxon>
        <taxon>Polychaeton</taxon>
    </lineage>
</organism>
<gene>
    <name evidence="1" type="ORF">K431DRAFT_82505</name>
</gene>
<evidence type="ECO:0000313" key="1">
    <source>
        <dbReference type="EMBL" id="KAF2725700.1"/>
    </source>
</evidence>
<name>A0A9P4UV15_9PEZI</name>
<sequence>MMGSRVLYEQRLASESFHSTLLRTHCNHLLPSEVLYCARSALYACSTNTLLDTKPALQHLIRSANGEGRDKMQLTTLLLAVACVAAKAMPIASSASDATSPSDRVSQTNPSNIVVEVDETIATDYSCGKSSDNDDHGGARHGKPITDYFSPGLLSIYHPGDNGPSEVDPSTIKFNACKGRYRFVLDRWYLEGGGWDGVSSRDEAEGSRNLWHMVKKCGIITGYRFWFPEDRGDLLDWGWKAEFNLPVGQQRCLEKTIKEAAGYGEDFEVKPVNCHYNRNLW</sequence>
<reference evidence="1" key="1">
    <citation type="journal article" date="2020" name="Stud. Mycol.">
        <title>101 Dothideomycetes genomes: a test case for predicting lifestyles and emergence of pathogens.</title>
        <authorList>
            <person name="Haridas S."/>
            <person name="Albert R."/>
            <person name="Binder M."/>
            <person name="Bloem J."/>
            <person name="Labutti K."/>
            <person name="Salamov A."/>
            <person name="Andreopoulos B."/>
            <person name="Baker S."/>
            <person name="Barry K."/>
            <person name="Bills G."/>
            <person name="Bluhm B."/>
            <person name="Cannon C."/>
            <person name="Castanera R."/>
            <person name="Culley D."/>
            <person name="Daum C."/>
            <person name="Ezra D."/>
            <person name="Gonzalez J."/>
            <person name="Henrissat B."/>
            <person name="Kuo A."/>
            <person name="Liang C."/>
            <person name="Lipzen A."/>
            <person name="Lutzoni F."/>
            <person name="Magnuson J."/>
            <person name="Mondo S."/>
            <person name="Nolan M."/>
            <person name="Ohm R."/>
            <person name="Pangilinan J."/>
            <person name="Park H.-J."/>
            <person name="Ramirez L."/>
            <person name="Alfaro M."/>
            <person name="Sun H."/>
            <person name="Tritt A."/>
            <person name="Yoshinaga Y."/>
            <person name="Zwiers L.-H."/>
            <person name="Turgeon B."/>
            <person name="Goodwin S."/>
            <person name="Spatafora J."/>
            <person name="Crous P."/>
            <person name="Grigoriev I."/>
        </authorList>
    </citation>
    <scope>NUCLEOTIDE SEQUENCE</scope>
    <source>
        <strain evidence="1">CBS 116435</strain>
    </source>
</reference>
<comment type="caution">
    <text evidence="1">The sequence shown here is derived from an EMBL/GenBank/DDBJ whole genome shotgun (WGS) entry which is preliminary data.</text>
</comment>
<accession>A0A9P4UV15</accession>